<name>A0A0F9TJY3_9ZZZZ</name>
<proteinExistence type="predicted"/>
<protein>
    <submittedName>
        <fullName evidence="2">Uncharacterized protein</fullName>
    </submittedName>
</protein>
<gene>
    <name evidence="2" type="ORF">LCGC14_0382260</name>
</gene>
<reference evidence="2" key="1">
    <citation type="journal article" date="2015" name="Nature">
        <title>Complex archaea that bridge the gap between prokaryotes and eukaryotes.</title>
        <authorList>
            <person name="Spang A."/>
            <person name="Saw J.H."/>
            <person name="Jorgensen S.L."/>
            <person name="Zaremba-Niedzwiedzka K."/>
            <person name="Martijn J."/>
            <person name="Lind A.E."/>
            <person name="van Eijk R."/>
            <person name="Schleper C."/>
            <person name="Guy L."/>
            <person name="Ettema T.J."/>
        </authorList>
    </citation>
    <scope>NUCLEOTIDE SEQUENCE</scope>
</reference>
<keyword evidence="1" id="KW-1133">Transmembrane helix</keyword>
<dbReference type="AlphaFoldDB" id="A0A0F9TJY3"/>
<organism evidence="2">
    <name type="scientific">marine sediment metagenome</name>
    <dbReference type="NCBI Taxonomy" id="412755"/>
    <lineage>
        <taxon>unclassified sequences</taxon>
        <taxon>metagenomes</taxon>
        <taxon>ecological metagenomes</taxon>
    </lineage>
</organism>
<accession>A0A0F9TJY3</accession>
<keyword evidence="1" id="KW-0472">Membrane</keyword>
<feature type="transmembrane region" description="Helical" evidence="1">
    <location>
        <begin position="45"/>
        <end position="69"/>
    </location>
</feature>
<comment type="caution">
    <text evidence="2">The sequence shown here is derived from an EMBL/GenBank/DDBJ whole genome shotgun (WGS) entry which is preliminary data.</text>
</comment>
<sequence length="70" mass="7691">MTKTEALLVAHTETCEGHWKSIDEHLERLNGDVAENSKFRVQQKAVYGVIAFAWATVLIPVVTIAVAVLA</sequence>
<dbReference type="EMBL" id="LAZR01000313">
    <property type="protein sequence ID" value="KKN75227.1"/>
    <property type="molecule type" value="Genomic_DNA"/>
</dbReference>
<evidence type="ECO:0000313" key="2">
    <source>
        <dbReference type="EMBL" id="KKN75227.1"/>
    </source>
</evidence>
<evidence type="ECO:0000256" key="1">
    <source>
        <dbReference type="SAM" id="Phobius"/>
    </source>
</evidence>
<keyword evidence="1" id="KW-0812">Transmembrane</keyword>